<dbReference type="PANTHER" id="PTHR10334">
    <property type="entry name" value="CYSTEINE-RICH SECRETORY PROTEIN-RELATED"/>
    <property type="match status" value="1"/>
</dbReference>
<dbReference type="SMART" id="SM00198">
    <property type="entry name" value="SCP"/>
    <property type="match status" value="1"/>
</dbReference>
<keyword evidence="3" id="KW-1185">Reference proteome</keyword>
<dbReference type="InterPro" id="IPR001283">
    <property type="entry name" value="CRISP-related"/>
</dbReference>
<evidence type="ECO:0000313" key="3">
    <source>
        <dbReference type="Proteomes" id="UP000252519"/>
    </source>
</evidence>
<sequence length="181" mass="20557">MNDVIRYAILDMHNWRRKILADGEVSDKSGTILPRGANILKLASIFSRRRISDPSDLCLLQRYKCDLEADAIRRAMKCILKQSDRAERPGQGENQASIALDMVKNYRQAGQLAVKTWWKGRLADDIGKGITYHSRYNGQPVEAFTQMAWATTQKIGCAVVKCPTAYNVVCRYTPRWGYITV</sequence>
<name>A0A368GHC5_ANCCA</name>
<dbReference type="OrthoDB" id="414826at2759"/>
<dbReference type="EMBL" id="JOJR01000147">
    <property type="protein sequence ID" value="RCN43752.1"/>
    <property type="molecule type" value="Genomic_DNA"/>
</dbReference>
<dbReference type="InterPro" id="IPR035940">
    <property type="entry name" value="CAP_sf"/>
</dbReference>
<evidence type="ECO:0000313" key="2">
    <source>
        <dbReference type="EMBL" id="RCN43752.1"/>
    </source>
</evidence>
<accession>A0A368GHC5</accession>
<feature type="domain" description="SCP" evidence="1">
    <location>
        <begin position="4"/>
        <end position="180"/>
    </location>
</feature>
<proteinExistence type="predicted"/>
<reference evidence="2 3" key="1">
    <citation type="submission" date="2014-10" db="EMBL/GenBank/DDBJ databases">
        <title>Draft genome of the hookworm Ancylostoma caninum.</title>
        <authorList>
            <person name="Mitreva M."/>
        </authorList>
    </citation>
    <scope>NUCLEOTIDE SEQUENCE [LARGE SCALE GENOMIC DNA]</scope>
    <source>
        <strain evidence="2 3">Baltimore</strain>
    </source>
</reference>
<comment type="caution">
    <text evidence="2">The sequence shown here is derived from an EMBL/GenBank/DDBJ whole genome shotgun (WGS) entry which is preliminary data.</text>
</comment>
<dbReference type="InterPro" id="IPR014044">
    <property type="entry name" value="CAP_dom"/>
</dbReference>
<protein>
    <submittedName>
        <fullName evidence="2">SCP-like protein</fullName>
    </submittedName>
</protein>
<dbReference type="STRING" id="29170.A0A368GHC5"/>
<dbReference type="Proteomes" id="UP000252519">
    <property type="component" value="Unassembled WGS sequence"/>
</dbReference>
<dbReference type="Gene3D" id="3.40.33.10">
    <property type="entry name" value="CAP"/>
    <property type="match status" value="1"/>
</dbReference>
<dbReference type="AlphaFoldDB" id="A0A368GHC5"/>
<evidence type="ECO:0000259" key="1">
    <source>
        <dbReference type="SMART" id="SM00198"/>
    </source>
</evidence>
<organism evidence="2 3">
    <name type="scientific">Ancylostoma caninum</name>
    <name type="common">Dog hookworm</name>
    <dbReference type="NCBI Taxonomy" id="29170"/>
    <lineage>
        <taxon>Eukaryota</taxon>
        <taxon>Metazoa</taxon>
        <taxon>Ecdysozoa</taxon>
        <taxon>Nematoda</taxon>
        <taxon>Chromadorea</taxon>
        <taxon>Rhabditida</taxon>
        <taxon>Rhabditina</taxon>
        <taxon>Rhabditomorpha</taxon>
        <taxon>Strongyloidea</taxon>
        <taxon>Ancylostomatidae</taxon>
        <taxon>Ancylostomatinae</taxon>
        <taxon>Ancylostoma</taxon>
    </lineage>
</organism>
<dbReference type="CDD" id="cd05380">
    <property type="entry name" value="CAP_euk"/>
    <property type="match status" value="1"/>
</dbReference>
<gene>
    <name evidence="2" type="ORF">ANCCAN_10224</name>
</gene>
<dbReference type="Pfam" id="PF00188">
    <property type="entry name" value="CAP"/>
    <property type="match status" value="1"/>
</dbReference>
<dbReference type="SUPFAM" id="SSF55797">
    <property type="entry name" value="PR-1-like"/>
    <property type="match status" value="1"/>
</dbReference>